<feature type="region of interest" description="Disordered" evidence="1">
    <location>
        <begin position="1"/>
        <end position="21"/>
    </location>
</feature>
<gene>
    <name evidence="2" type="ORF">CLAFUR5_02433</name>
</gene>
<feature type="compositionally biased region" description="Basic and acidic residues" evidence="1">
    <location>
        <begin position="713"/>
        <end position="722"/>
    </location>
</feature>
<feature type="region of interest" description="Disordered" evidence="1">
    <location>
        <begin position="466"/>
        <end position="542"/>
    </location>
</feature>
<evidence type="ECO:0000313" key="2">
    <source>
        <dbReference type="EMBL" id="UJO13491.1"/>
    </source>
</evidence>
<feature type="region of interest" description="Disordered" evidence="1">
    <location>
        <begin position="826"/>
        <end position="895"/>
    </location>
</feature>
<dbReference type="RefSeq" id="XP_047757857.1">
    <property type="nucleotide sequence ID" value="XM_047901581.1"/>
</dbReference>
<feature type="compositionally biased region" description="Acidic residues" evidence="1">
    <location>
        <begin position="877"/>
        <end position="886"/>
    </location>
</feature>
<feature type="region of interest" description="Disordered" evidence="1">
    <location>
        <begin position="124"/>
        <end position="146"/>
    </location>
</feature>
<feature type="compositionally biased region" description="Polar residues" evidence="1">
    <location>
        <begin position="837"/>
        <end position="846"/>
    </location>
</feature>
<evidence type="ECO:0000313" key="3">
    <source>
        <dbReference type="Proteomes" id="UP000756132"/>
    </source>
</evidence>
<feature type="region of interest" description="Disordered" evidence="1">
    <location>
        <begin position="713"/>
        <end position="734"/>
    </location>
</feature>
<dbReference type="EMBL" id="CP090164">
    <property type="protein sequence ID" value="UJO13491.1"/>
    <property type="molecule type" value="Genomic_DNA"/>
</dbReference>
<feature type="compositionally biased region" description="Polar residues" evidence="1">
    <location>
        <begin position="519"/>
        <end position="542"/>
    </location>
</feature>
<name>A0A9Q8L9M9_PASFU</name>
<evidence type="ECO:0000256" key="1">
    <source>
        <dbReference type="SAM" id="MobiDB-lite"/>
    </source>
</evidence>
<protein>
    <submittedName>
        <fullName evidence="2">Uncharacterized protein</fullName>
    </submittedName>
</protein>
<keyword evidence="3" id="KW-1185">Reference proteome</keyword>
<dbReference type="Proteomes" id="UP000756132">
    <property type="component" value="Chromosome 2"/>
</dbReference>
<accession>A0A9Q8L9M9</accession>
<sequence length="895" mass="96512">MSANDTYNMQSPAPQPPLMNNTRVDALFDDTTLYDGNEHNEAIAIIGRAPRSTIVGNLPIIDTPVALFSTMSPPIPPSNAITTHGGRYTTSRRVRVPTPPNATSGNTSTDHTGLHIPINNFTPHAAAPVMDPRSSARTSMQPNSHLDSMTDTLAQLLSIRGGSDVTHEQQATAQGAVQRSSVFQSLDHFSPPSLFSSDTVTGEEHHLSGTSTIEAHNSMNIDPALLATHCNSGTQGTHGLSPSSMNPFQYHHSSGPESHYMQTQRNSSGDAIITVGVRGLQGNFQQVFGVQATAQSLAVLQSVINTDGLMTPEAGTLDVLGALTNTLHDLQHRIVLPDLDWLPDSPGDVLNSDFLAAIGVPQDDVRWILATLPASSGQPEFKGDRSELNHPNFAFTICKLLSALYREDGVGLQLLITTDFATQFGNMEVYAASDNPTVTLCLHREVVYDMNGTYSEQWRPYHTRPSQLAEQPRMHSQHQHSMLPSEQSMVNSTQRQATSNLPAPDGSQDVSGIPMRQNLDVQPGTTSQTIPPTPASNQSGVQNTVTVTTTKPQSLLHDSAVPTQAPAVASASSSTAAASASSFWAIPIPPPLPPARSLVAAPTAVPSRPSARARSVPVDRPLAPPPLQGRSGYWGWLSKGNRWRWQSTPLNHHGATNVRNVEARILYAHIQLGYGNNECGELFDQPGNSFYNARLKKALRARAKALGKNFDPVSKEHQEKRRAERLRRLRRSGSPPAGIRPLAIYELSGEYLDNTELAAESAKYTPVEEAEAAAAFLGLMLVPGPPSSNTPTLTPGTATHPSKIVQGHGHSTNLQTGLHTYTMPIINGGRNAISPAPTKSQVNNNADGKRKRADTDNGSTTLAPPLRRSAHLRMMESVEDNDDEDQEQKGDQEEE</sequence>
<feature type="region of interest" description="Disordered" evidence="1">
    <location>
        <begin position="77"/>
        <end position="112"/>
    </location>
</feature>
<feature type="compositionally biased region" description="Polar residues" evidence="1">
    <location>
        <begin position="101"/>
        <end position="111"/>
    </location>
</feature>
<dbReference type="GeneID" id="71982311"/>
<feature type="compositionally biased region" description="Polar residues" evidence="1">
    <location>
        <begin position="135"/>
        <end position="146"/>
    </location>
</feature>
<feature type="compositionally biased region" description="Polar residues" evidence="1">
    <location>
        <begin position="479"/>
        <end position="501"/>
    </location>
</feature>
<dbReference type="AlphaFoldDB" id="A0A9Q8L9M9"/>
<organism evidence="2 3">
    <name type="scientific">Passalora fulva</name>
    <name type="common">Tomato leaf mold</name>
    <name type="synonym">Cladosporium fulvum</name>
    <dbReference type="NCBI Taxonomy" id="5499"/>
    <lineage>
        <taxon>Eukaryota</taxon>
        <taxon>Fungi</taxon>
        <taxon>Dikarya</taxon>
        <taxon>Ascomycota</taxon>
        <taxon>Pezizomycotina</taxon>
        <taxon>Dothideomycetes</taxon>
        <taxon>Dothideomycetidae</taxon>
        <taxon>Mycosphaerellales</taxon>
        <taxon>Mycosphaerellaceae</taxon>
        <taxon>Fulvia</taxon>
    </lineage>
</organism>
<proteinExistence type="predicted"/>
<reference evidence="2" key="1">
    <citation type="submission" date="2021-12" db="EMBL/GenBank/DDBJ databases">
        <authorList>
            <person name="Zaccaron A."/>
            <person name="Stergiopoulos I."/>
        </authorList>
    </citation>
    <scope>NUCLEOTIDE SEQUENCE</scope>
    <source>
        <strain evidence="2">Race5_Kim</strain>
    </source>
</reference>
<reference evidence="2" key="2">
    <citation type="journal article" date="2022" name="Microb. Genom.">
        <title>A chromosome-scale genome assembly of the tomato pathogen Cladosporium fulvum reveals a compartmentalized genome architecture and the presence of a dispensable chromosome.</title>
        <authorList>
            <person name="Zaccaron A.Z."/>
            <person name="Chen L.H."/>
            <person name="Samaras A."/>
            <person name="Stergiopoulos I."/>
        </authorList>
    </citation>
    <scope>NUCLEOTIDE SEQUENCE</scope>
    <source>
        <strain evidence="2">Race5_Kim</strain>
    </source>
</reference>
<dbReference type="KEGG" id="ffu:CLAFUR5_02433"/>